<keyword evidence="2" id="KW-1185">Reference proteome</keyword>
<protein>
    <submittedName>
        <fullName evidence="1">Uncharacterized protein</fullName>
    </submittedName>
</protein>
<evidence type="ECO:0000313" key="2">
    <source>
        <dbReference type="Proteomes" id="UP000031036"/>
    </source>
</evidence>
<sequence length="79" mass="8937">MLQKGNDFAFEERPLASYFKQNLVAALVQCIEQIFTKRPHGSIAPVFRAFIWCNLTAYDDGLISFATLMAIAHIHIHSV</sequence>
<accession>A0A0B2W4A1</accession>
<gene>
    <name evidence="1" type="ORF">Tcan_04887</name>
</gene>
<comment type="caution">
    <text evidence="1">The sequence shown here is derived from an EMBL/GenBank/DDBJ whole genome shotgun (WGS) entry which is preliminary data.</text>
</comment>
<dbReference type="EMBL" id="JPKZ01000187">
    <property type="protein sequence ID" value="KHN88758.1"/>
    <property type="molecule type" value="Genomic_DNA"/>
</dbReference>
<reference evidence="1 2" key="1">
    <citation type="submission" date="2014-11" db="EMBL/GenBank/DDBJ databases">
        <title>Genetic blueprint of the zoonotic pathogen Toxocara canis.</title>
        <authorList>
            <person name="Zhu X.-Q."/>
            <person name="Korhonen P.K."/>
            <person name="Cai H."/>
            <person name="Young N.D."/>
            <person name="Nejsum P."/>
            <person name="von Samson-Himmelstjerna G."/>
            <person name="Boag P.R."/>
            <person name="Tan P."/>
            <person name="Li Q."/>
            <person name="Min J."/>
            <person name="Yang Y."/>
            <person name="Wang X."/>
            <person name="Fang X."/>
            <person name="Hall R.S."/>
            <person name="Hofmann A."/>
            <person name="Sternberg P.W."/>
            <person name="Jex A.R."/>
            <person name="Gasser R.B."/>
        </authorList>
    </citation>
    <scope>NUCLEOTIDE SEQUENCE [LARGE SCALE GENOMIC DNA]</scope>
    <source>
        <strain evidence="1">PN_DK_2014</strain>
    </source>
</reference>
<dbReference type="AlphaFoldDB" id="A0A0B2W4A1"/>
<proteinExistence type="predicted"/>
<dbReference type="Proteomes" id="UP000031036">
    <property type="component" value="Unassembled WGS sequence"/>
</dbReference>
<name>A0A0B2W4A1_TOXCA</name>
<evidence type="ECO:0000313" key="1">
    <source>
        <dbReference type="EMBL" id="KHN88758.1"/>
    </source>
</evidence>
<organism evidence="1 2">
    <name type="scientific">Toxocara canis</name>
    <name type="common">Canine roundworm</name>
    <dbReference type="NCBI Taxonomy" id="6265"/>
    <lineage>
        <taxon>Eukaryota</taxon>
        <taxon>Metazoa</taxon>
        <taxon>Ecdysozoa</taxon>
        <taxon>Nematoda</taxon>
        <taxon>Chromadorea</taxon>
        <taxon>Rhabditida</taxon>
        <taxon>Spirurina</taxon>
        <taxon>Ascaridomorpha</taxon>
        <taxon>Ascaridoidea</taxon>
        <taxon>Toxocaridae</taxon>
        <taxon>Toxocara</taxon>
    </lineage>
</organism>